<sequence length="54" mass="6057">ALGRLASLRKTVDPFFDEVMVMADDAALRDNRLALLAQLRNLFLRVADLSRLQG</sequence>
<protein>
    <recommendedName>
        <fullName evidence="3">glycine--tRNA ligase</fullName>
        <ecNumber evidence="3">6.1.1.14</ecNumber>
    </recommendedName>
</protein>
<keyword evidence="7" id="KW-0067">ATP-binding</keyword>
<dbReference type="GO" id="GO:0004814">
    <property type="term" value="F:arginine-tRNA ligase activity"/>
    <property type="evidence" value="ECO:0007669"/>
    <property type="project" value="InterPro"/>
</dbReference>
<dbReference type="AlphaFoldDB" id="A0A3B1AP80"/>
<dbReference type="GO" id="GO:0004820">
    <property type="term" value="F:glycine-tRNA ligase activity"/>
    <property type="evidence" value="ECO:0007669"/>
    <property type="project" value="UniProtKB-EC"/>
</dbReference>
<dbReference type="GO" id="GO:0006426">
    <property type="term" value="P:glycyl-tRNA aminoacylation"/>
    <property type="evidence" value="ECO:0007669"/>
    <property type="project" value="InterPro"/>
</dbReference>
<comment type="subcellular location">
    <subcellularLocation>
        <location evidence="1">Cytoplasm</location>
    </subcellularLocation>
</comment>
<organism evidence="12">
    <name type="scientific">hydrothermal vent metagenome</name>
    <dbReference type="NCBI Taxonomy" id="652676"/>
    <lineage>
        <taxon>unclassified sequences</taxon>
        <taxon>metagenomes</taxon>
        <taxon>ecological metagenomes</taxon>
    </lineage>
</organism>
<evidence type="ECO:0000256" key="2">
    <source>
        <dbReference type="ARBA" id="ARBA00008226"/>
    </source>
</evidence>
<dbReference type="PANTHER" id="PTHR30075:SF2">
    <property type="entry name" value="GLYCINE--TRNA LIGASE, CHLOROPLASTIC_MITOCHONDRIAL 2"/>
    <property type="match status" value="1"/>
</dbReference>
<name>A0A3B1AP80_9ZZZZ</name>
<dbReference type="InterPro" id="IPR006194">
    <property type="entry name" value="Gly-tRNA-synth_heterodimer"/>
</dbReference>
<dbReference type="EMBL" id="UOFV01000241">
    <property type="protein sequence ID" value="VAX01178.1"/>
    <property type="molecule type" value="Genomic_DNA"/>
</dbReference>
<evidence type="ECO:0000256" key="3">
    <source>
        <dbReference type="ARBA" id="ARBA00012829"/>
    </source>
</evidence>
<dbReference type="GO" id="GO:0005829">
    <property type="term" value="C:cytosol"/>
    <property type="evidence" value="ECO:0007669"/>
    <property type="project" value="TreeGrafter"/>
</dbReference>
<keyword evidence="4" id="KW-0963">Cytoplasm</keyword>
<evidence type="ECO:0000256" key="7">
    <source>
        <dbReference type="ARBA" id="ARBA00022840"/>
    </source>
</evidence>
<gene>
    <name evidence="12" type="ORF">MNBD_GAMMA19-669</name>
</gene>
<evidence type="ECO:0000256" key="8">
    <source>
        <dbReference type="ARBA" id="ARBA00022917"/>
    </source>
</evidence>
<keyword evidence="9 12" id="KW-0030">Aminoacyl-tRNA synthetase</keyword>
<evidence type="ECO:0000256" key="6">
    <source>
        <dbReference type="ARBA" id="ARBA00022741"/>
    </source>
</evidence>
<evidence type="ECO:0000256" key="9">
    <source>
        <dbReference type="ARBA" id="ARBA00023146"/>
    </source>
</evidence>
<feature type="domain" description="DALR anticodon binding" evidence="11">
    <location>
        <begin position="5"/>
        <end position="43"/>
    </location>
</feature>
<evidence type="ECO:0000259" key="11">
    <source>
        <dbReference type="Pfam" id="PF05746"/>
    </source>
</evidence>
<keyword evidence="5 12" id="KW-0436">Ligase</keyword>
<comment type="catalytic activity">
    <reaction evidence="10">
        <text>tRNA(Gly) + glycine + ATP = glycyl-tRNA(Gly) + AMP + diphosphate</text>
        <dbReference type="Rhea" id="RHEA:16013"/>
        <dbReference type="Rhea" id="RHEA-COMP:9664"/>
        <dbReference type="Rhea" id="RHEA-COMP:9683"/>
        <dbReference type="ChEBI" id="CHEBI:30616"/>
        <dbReference type="ChEBI" id="CHEBI:33019"/>
        <dbReference type="ChEBI" id="CHEBI:57305"/>
        <dbReference type="ChEBI" id="CHEBI:78442"/>
        <dbReference type="ChEBI" id="CHEBI:78522"/>
        <dbReference type="ChEBI" id="CHEBI:456215"/>
        <dbReference type="EC" id="6.1.1.14"/>
    </reaction>
</comment>
<feature type="non-terminal residue" evidence="12">
    <location>
        <position position="1"/>
    </location>
</feature>
<dbReference type="Pfam" id="PF05746">
    <property type="entry name" value="DALR_1"/>
    <property type="match status" value="1"/>
</dbReference>
<comment type="similarity">
    <text evidence="2">Belongs to the class-II aminoacyl-tRNA synthetase family.</text>
</comment>
<reference evidence="12" key="1">
    <citation type="submission" date="2018-06" db="EMBL/GenBank/DDBJ databases">
        <authorList>
            <person name="Zhirakovskaya E."/>
        </authorList>
    </citation>
    <scope>NUCLEOTIDE SEQUENCE</scope>
</reference>
<evidence type="ECO:0000256" key="4">
    <source>
        <dbReference type="ARBA" id="ARBA00022490"/>
    </source>
</evidence>
<proteinExistence type="inferred from homology"/>
<dbReference type="GO" id="GO:0006420">
    <property type="term" value="P:arginyl-tRNA aminoacylation"/>
    <property type="evidence" value="ECO:0007669"/>
    <property type="project" value="InterPro"/>
</dbReference>
<dbReference type="GO" id="GO:0005524">
    <property type="term" value="F:ATP binding"/>
    <property type="evidence" value="ECO:0007669"/>
    <property type="project" value="UniProtKB-KW"/>
</dbReference>
<evidence type="ECO:0000256" key="10">
    <source>
        <dbReference type="ARBA" id="ARBA00047937"/>
    </source>
</evidence>
<dbReference type="InterPro" id="IPR008909">
    <property type="entry name" value="DALR_anticod-bd"/>
</dbReference>
<keyword evidence="6" id="KW-0547">Nucleotide-binding</keyword>
<dbReference type="EC" id="6.1.1.14" evidence="3"/>
<evidence type="ECO:0000256" key="5">
    <source>
        <dbReference type="ARBA" id="ARBA00022598"/>
    </source>
</evidence>
<dbReference type="PANTHER" id="PTHR30075">
    <property type="entry name" value="GLYCYL-TRNA SYNTHETASE"/>
    <property type="match status" value="1"/>
</dbReference>
<evidence type="ECO:0000256" key="1">
    <source>
        <dbReference type="ARBA" id="ARBA00004496"/>
    </source>
</evidence>
<keyword evidence="8" id="KW-0648">Protein biosynthesis</keyword>
<evidence type="ECO:0000313" key="12">
    <source>
        <dbReference type="EMBL" id="VAX01178.1"/>
    </source>
</evidence>
<accession>A0A3B1AP80</accession>